<dbReference type="InterPro" id="IPR030386">
    <property type="entry name" value="G_GB1_RHD3_dom"/>
</dbReference>
<evidence type="ECO:0000256" key="6">
    <source>
        <dbReference type="ARBA" id="ARBA00022842"/>
    </source>
</evidence>
<sequence>SSQLPFFFFTQRLFSSFTTEKWDLYLSKMRREPGPVQIVEVSKNDHSFTLNTEALAEILLAPEVREKHVVVLSVAGAFRKGKSFLLDFMIRYMHRKVSQNNWLGQEDEPLTGFSWRGGSEPETNGIQLWSEVFPVQRSDGTEVAVVLMDTQGAFDDQSTVRDCATIFALSTMTSSVQLYNISQNIQEDDLQQLQLFTEYGRLAMDEIFQKPFQSLMFLVRDWSFPYEYPYGFKGGNNFLDKRLQVKSSQHEELQTVREHIRSCFSKISCFLLPHPGLKVATSPAFKGQLRDVAPEFREQLQDLIPKLLHPDRLAEKEINGNKVTCIGLLEFFKAYIKIYQGEDLPQPKTMLQATAEANNLAAVAMAKDQYHKNMERVCGGDLPYVDPNSLEEKHRFFYGEALHMFTSTKKMGGQEFCDRYKQQLVHDLEEMWQSFSKHNEAKNLFSAFRTPAVLFVLICFLYIVSGVLLFIGLTTFALVCDCIMGLVMIAMVAWAFIRYSGQYRDVGGAIDQAAGVVLEQVRIQILLNTGLCFLGPNVFCCFFFWGHW</sequence>
<keyword evidence="6" id="KW-0460">Magnesium</keyword>
<dbReference type="PANTHER" id="PTHR10751">
    <property type="entry name" value="GUANYLATE BINDING PROTEIN"/>
    <property type="match status" value="1"/>
</dbReference>
<dbReference type="CDD" id="cd01851">
    <property type="entry name" value="GBP"/>
    <property type="match status" value="1"/>
</dbReference>
<keyword evidence="15" id="KW-1185">Reference proteome</keyword>
<evidence type="ECO:0000256" key="11">
    <source>
        <dbReference type="PROSITE-ProRule" id="PRU01052"/>
    </source>
</evidence>
<organism evidence="14 15">
    <name type="scientific">Nothobranchius furzeri</name>
    <name type="common">Turquoise killifish</name>
    <dbReference type="NCBI Taxonomy" id="105023"/>
    <lineage>
        <taxon>Eukaryota</taxon>
        <taxon>Metazoa</taxon>
        <taxon>Chordata</taxon>
        <taxon>Craniata</taxon>
        <taxon>Vertebrata</taxon>
        <taxon>Euteleostomi</taxon>
        <taxon>Actinopterygii</taxon>
        <taxon>Neopterygii</taxon>
        <taxon>Teleostei</taxon>
        <taxon>Neoteleostei</taxon>
        <taxon>Acanthomorphata</taxon>
        <taxon>Ovalentaria</taxon>
        <taxon>Atherinomorphae</taxon>
        <taxon>Cyprinodontiformes</taxon>
        <taxon>Nothobranchiidae</taxon>
        <taxon>Nothobranchius</taxon>
    </lineage>
</organism>
<dbReference type="FunFam" id="1.20.58.420:FF:000001">
    <property type="entry name" value="Atlastin-1 isoform 1"/>
    <property type="match status" value="1"/>
</dbReference>
<evidence type="ECO:0000256" key="9">
    <source>
        <dbReference type="ARBA" id="ARBA00023136"/>
    </source>
</evidence>
<comment type="similarity">
    <text evidence="11">Belongs to the TRAFAC class dynamin-like GTPase superfamily. GB1/RHD3 GTPase family.</text>
</comment>
<dbReference type="InterPro" id="IPR036543">
    <property type="entry name" value="Guanylate-bd_C_sf"/>
</dbReference>
<keyword evidence="7 12" id="KW-1133">Transmembrane helix</keyword>
<evidence type="ECO:0000313" key="14">
    <source>
        <dbReference type="Ensembl" id="ENSNFUP00015002778.1"/>
    </source>
</evidence>
<dbReference type="Gene3D" id="1.20.58.420">
    <property type="entry name" value="AHSP"/>
    <property type="match status" value="1"/>
</dbReference>
<protein>
    <submittedName>
        <fullName evidence="14">Atlastin 3</fullName>
    </submittedName>
</protein>
<evidence type="ECO:0000256" key="3">
    <source>
        <dbReference type="ARBA" id="ARBA00022741"/>
    </source>
</evidence>
<dbReference type="Gene3D" id="3.40.50.300">
    <property type="entry name" value="P-loop containing nucleotide triphosphate hydrolases"/>
    <property type="match status" value="1"/>
</dbReference>
<dbReference type="GeneTree" id="ENSGT00940000158566"/>
<comment type="subcellular location">
    <subcellularLocation>
        <location evidence="1">Endoplasmic reticulum membrane</location>
        <topology evidence="1">Multi-pass membrane protein</topology>
    </subcellularLocation>
</comment>
<dbReference type="InterPro" id="IPR015894">
    <property type="entry name" value="Guanylate-bd_N"/>
</dbReference>
<evidence type="ECO:0000256" key="1">
    <source>
        <dbReference type="ARBA" id="ARBA00004477"/>
    </source>
</evidence>
<dbReference type="GO" id="GO:0005525">
    <property type="term" value="F:GTP binding"/>
    <property type="evidence" value="ECO:0007669"/>
    <property type="project" value="UniProtKB-KW"/>
</dbReference>
<dbReference type="SUPFAM" id="SSF52540">
    <property type="entry name" value="P-loop containing nucleoside triphosphate hydrolases"/>
    <property type="match status" value="1"/>
</dbReference>
<proteinExistence type="inferred from homology"/>
<feature type="transmembrane region" description="Helical" evidence="12">
    <location>
        <begin position="452"/>
        <end position="470"/>
    </location>
</feature>
<dbReference type="Pfam" id="PF02841">
    <property type="entry name" value="GBP_C"/>
    <property type="match status" value="1"/>
</dbReference>
<dbReference type="InterPro" id="IPR027417">
    <property type="entry name" value="P-loop_NTPase"/>
</dbReference>
<evidence type="ECO:0000259" key="13">
    <source>
        <dbReference type="PROSITE" id="PS51715"/>
    </source>
</evidence>
<dbReference type="SUPFAM" id="SSF48340">
    <property type="entry name" value="Interferon-induced guanylate-binding protein 1 (GBP1), C-terminal domain"/>
    <property type="match status" value="1"/>
</dbReference>
<dbReference type="GO" id="GO:0003924">
    <property type="term" value="F:GTPase activity"/>
    <property type="evidence" value="ECO:0007669"/>
    <property type="project" value="InterPro"/>
</dbReference>
<keyword evidence="9 12" id="KW-0472">Membrane</keyword>
<reference evidence="14" key="3">
    <citation type="submission" date="2025-09" db="UniProtKB">
        <authorList>
            <consortium name="Ensembl"/>
        </authorList>
    </citation>
    <scope>IDENTIFICATION</scope>
</reference>
<evidence type="ECO:0000256" key="12">
    <source>
        <dbReference type="SAM" id="Phobius"/>
    </source>
</evidence>
<dbReference type="Proteomes" id="UP000694548">
    <property type="component" value="Chromosome sgr01"/>
</dbReference>
<keyword evidence="5" id="KW-0256">Endoplasmic reticulum</keyword>
<dbReference type="Ensembl" id="ENSNFUT00015002952.1">
    <property type="protein sequence ID" value="ENSNFUP00015002778.1"/>
    <property type="gene ID" value="ENSNFUG00015001335.1"/>
</dbReference>
<dbReference type="FunFam" id="3.40.50.300:FF:004169">
    <property type="entry name" value="Atlastin 3"/>
    <property type="match status" value="1"/>
</dbReference>
<keyword evidence="3" id="KW-0547">Nucleotide-binding</keyword>
<evidence type="ECO:0000256" key="5">
    <source>
        <dbReference type="ARBA" id="ARBA00022824"/>
    </source>
</evidence>
<evidence type="ECO:0000256" key="10">
    <source>
        <dbReference type="ARBA" id="ARBA00049117"/>
    </source>
</evidence>
<feature type="domain" description="GB1/RHD3-type G" evidence="13">
    <location>
        <begin position="66"/>
        <end position="312"/>
    </location>
</feature>
<dbReference type="AlphaFoldDB" id="A0A8C6KA13"/>
<reference evidence="14" key="2">
    <citation type="submission" date="2025-08" db="UniProtKB">
        <authorList>
            <consortium name="Ensembl"/>
        </authorList>
    </citation>
    <scope>IDENTIFICATION</scope>
</reference>
<dbReference type="Pfam" id="PF02263">
    <property type="entry name" value="GBP"/>
    <property type="match status" value="1"/>
</dbReference>
<accession>A0A8C6KA13</accession>
<keyword evidence="4" id="KW-0378">Hydrolase</keyword>
<evidence type="ECO:0000313" key="15">
    <source>
        <dbReference type="Proteomes" id="UP000694548"/>
    </source>
</evidence>
<dbReference type="PROSITE" id="PS51715">
    <property type="entry name" value="G_GB1_RHD3"/>
    <property type="match status" value="1"/>
</dbReference>
<dbReference type="GO" id="GO:0005789">
    <property type="term" value="C:endoplasmic reticulum membrane"/>
    <property type="evidence" value="ECO:0007669"/>
    <property type="project" value="UniProtKB-SubCell"/>
</dbReference>
<evidence type="ECO:0000256" key="2">
    <source>
        <dbReference type="ARBA" id="ARBA00022692"/>
    </source>
</evidence>
<dbReference type="FunFam" id="3.40.50.300:FF:003207">
    <property type="entry name" value="ATLastiN (Endoplasmic reticulum GTPase) related"/>
    <property type="match status" value="1"/>
</dbReference>
<gene>
    <name evidence="14" type="primary">ATL3</name>
</gene>
<evidence type="ECO:0000256" key="8">
    <source>
        <dbReference type="ARBA" id="ARBA00023134"/>
    </source>
</evidence>
<reference evidence="14" key="1">
    <citation type="submission" date="2014-08" db="EMBL/GenBank/DDBJ databases">
        <authorList>
            <person name="Senf B."/>
            <person name="Petzold A."/>
            <person name="Downie B.R."/>
            <person name="Koch P."/>
            <person name="Platzer M."/>
        </authorList>
    </citation>
    <scope>NUCLEOTIDE SEQUENCE [LARGE SCALE GENOMIC DNA]</scope>
    <source>
        <strain evidence="14">GRZ</strain>
    </source>
</reference>
<feature type="transmembrane region" description="Helical" evidence="12">
    <location>
        <begin position="476"/>
        <end position="497"/>
    </location>
</feature>
<keyword evidence="2 12" id="KW-0812">Transmembrane</keyword>
<name>A0A8C6KA13_NOTFU</name>
<comment type="catalytic activity">
    <reaction evidence="10">
        <text>GTP + H2O = GDP + phosphate + H(+)</text>
        <dbReference type="Rhea" id="RHEA:19669"/>
        <dbReference type="ChEBI" id="CHEBI:15377"/>
        <dbReference type="ChEBI" id="CHEBI:15378"/>
        <dbReference type="ChEBI" id="CHEBI:37565"/>
        <dbReference type="ChEBI" id="CHEBI:43474"/>
        <dbReference type="ChEBI" id="CHEBI:58189"/>
    </reaction>
    <physiologicalReaction direction="left-to-right" evidence="10">
        <dbReference type="Rhea" id="RHEA:19670"/>
    </physiologicalReaction>
</comment>
<evidence type="ECO:0000256" key="4">
    <source>
        <dbReference type="ARBA" id="ARBA00022801"/>
    </source>
</evidence>
<keyword evidence="8" id="KW-0342">GTP-binding</keyword>
<feature type="transmembrane region" description="Helical" evidence="12">
    <location>
        <begin position="525"/>
        <end position="545"/>
    </location>
</feature>
<dbReference type="InterPro" id="IPR003191">
    <property type="entry name" value="Guanylate-bd/ATL_C"/>
</dbReference>
<evidence type="ECO:0000256" key="7">
    <source>
        <dbReference type="ARBA" id="ARBA00022989"/>
    </source>
</evidence>